<name>A0A0F9R4Y8_9ZZZZ</name>
<protein>
    <submittedName>
        <fullName evidence="1">Uncharacterized protein</fullName>
    </submittedName>
</protein>
<proteinExistence type="predicted"/>
<evidence type="ECO:0000313" key="1">
    <source>
        <dbReference type="EMBL" id="KKN49779.1"/>
    </source>
</evidence>
<sequence length="60" mass="7117">MMNGIPCIILEDGIIWSEKELNQESKKLVTPEYFTEFQQSKESKYFKNALEELKKKFGEK</sequence>
<dbReference type="AlphaFoldDB" id="A0A0F9R4Y8"/>
<reference evidence="1" key="1">
    <citation type="journal article" date="2015" name="Nature">
        <title>Complex archaea that bridge the gap between prokaryotes and eukaryotes.</title>
        <authorList>
            <person name="Spang A."/>
            <person name="Saw J.H."/>
            <person name="Jorgensen S.L."/>
            <person name="Zaremba-Niedzwiedzka K."/>
            <person name="Martijn J."/>
            <person name="Lind A.E."/>
            <person name="van Eijk R."/>
            <person name="Schleper C."/>
            <person name="Guy L."/>
            <person name="Ettema T.J."/>
        </authorList>
    </citation>
    <scope>NUCLEOTIDE SEQUENCE</scope>
</reference>
<accession>A0A0F9R4Y8</accession>
<organism evidence="1">
    <name type="scientific">marine sediment metagenome</name>
    <dbReference type="NCBI Taxonomy" id="412755"/>
    <lineage>
        <taxon>unclassified sequences</taxon>
        <taxon>metagenomes</taxon>
        <taxon>ecological metagenomes</taxon>
    </lineage>
</organism>
<comment type="caution">
    <text evidence="1">The sequence shown here is derived from an EMBL/GenBank/DDBJ whole genome shotgun (WGS) entry which is preliminary data.</text>
</comment>
<gene>
    <name evidence="1" type="ORF">LCGC14_0639250</name>
</gene>
<dbReference type="EMBL" id="LAZR01001151">
    <property type="protein sequence ID" value="KKN49779.1"/>
    <property type="molecule type" value="Genomic_DNA"/>
</dbReference>